<sequence length="87" mass="10292">MGVWFNSFLLVFLITFFFSNTSDLFSFKCDLGHRITWRSWHVKGRLRTLLNTRPSRHQEVLTCGTPHPGIWNIRVLIGYSGWNWALH</sequence>
<keyword evidence="3" id="KW-1185">Reference proteome</keyword>
<organism evidence="2 3">
    <name type="scientific">Coniella lustricola</name>
    <dbReference type="NCBI Taxonomy" id="2025994"/>
    <lineage>
        <taxon>Eukaryota</taxon>
        <taxon>Fungi</taxon>
        <taxon>Dikarya</taxon>
        <taxon>Ascomycota</taxon>
        <taxon>Pezizomycotina</taxon>
        <taxon>Sordariomycetes</taxon>
        <taxon>Sordariomycetidae</taxon>
        <taxon>Diaporthales</taxon>
        <taxon>Schizoparmaceae</taxon>
        <taxon>Coniella</taxon>
    </lineage>
</organism>
<dbReference type="InParanoid" id="A0A2T3A7I0"/>
<evidence type="ECO:0000313" key="2">
    <source>
        <dbReference type="EMBL" id="PSR84325.1"/>
    </source>
</evidence>
<keyword evidence="1" id="KW-0732">Signal</keyword>
<reference evidence="2 3" key="1">
    <citation type="journal article" date="2018" name="Mycol. Prog.">
        <title>Coniella lustricola, a new species from submerged detritus.</title>
        <authorList>
            <person name="Raudabaugh D.B."/>
            <person name="Iturriaga T."/>
            <person name="Carver A."/>
            <person name="Mondo S."/>
            <person name="Pangilinan J."/>
            <person name="Lipzen A."/>
            <person name="He G."/>
            <person name="Amirebrahimi M."/>
            <person name="Grigoriev I.V."/>
            <person name="Miller A.N."/>
        </authorList>
    </citation>
    <scope>NUCLEOTIDE SEQUENCE [LARGE SCALE GENOMIC DNA]</scope>
    <source>
        <strain evidence="2 3">B22-T-1</strain>
    </source>
</reference>
<proteinExistence type="predicted"/>
<protein>
    <recommendedName>
        <fullName evidence="4">Secreted protein</fullName>
    </recommendedName>
</protein>
<gene>
    <name evidence="2" type="ORF">BD289DRAFT_263404</name>
</gene>
<feature type="signal peptide" evidence="1">
    <location>
        <begin position="1"/>
        <end position="21"/>
    </location>
</feature>
<dbReference type="AlphaFoldDB" id="A0A2T3A7I0"/>
<evidence type="ECO:0008006" key="4">
    <source>
        <dbReference type="Google" id="ProtNLM"/>
    </source>
</evidence>
<dbReference type="Proteomes" id="UP000241462">
    <property type="component" value="Unassembled WGS sequence"/>
</dbReference>
<evidence type="ECO:0000256" key="1">
    <source>
        <dbReference type="SAM" id="SignalP"/>
    </source>
</evidence>
<feature type="chain" id="PRO_5015766726" description="Secreted protein" evidence="1">
    <location>
        <begin position="22"/>
        <end position="87"/>
    </location>
</feature>
<name>A0A2T3A7I0_9PEZI</name>
<dbReference type="EMBL" id="KZ678445">
    <property type="protein sequence ID" value="PSR84325.1"/>
    <property type="molecule type" value="Genomic_DNA"/>
</dbReference>
<accession>A0A2T3A7I0</accession>
<evidence type="ECO:0000313" key="3">
    <source>
        <dbReference type="Proteomes" id="UP000241462"/>
    </source>
</evidence>